<dbReference type="InterPro" id="IPR005484">
    <property type="entry name" value="Ribosomal_uL18_bac/plant/anim"/>
</dbReference>
<dbReference type="GO" id="GO:0006412">
    <property type="term" value="P:translation"/>
    <property type="evidence" value="ECO:0007669"/>
    <property type="project" value="UniProtKB-UniRule"/>
</dbReference>
<dbReference type="Gene3D" id="3.30.420.100">
    <property type="match status" value="1"/>
</dbReference>
<accession>A0A0H4T3C3</accession>
<keyword evidence="4 7" id="KW-0689">Ribosomal protein</keyword>
<comment type="similarity">
    <text evidence="1 7">Belongs to the universal ribosomal protein uL18 family.</text>
</comment>
<comment type="subunit">
    <text evidence="7">Part of the 50S ribosomal subunit; part of the 5S rRNA/L5/L18/L25 subcomplex. Contacts the 5S and 23S rRNAs.</text>
</comment>
<evidence type="ECO:0000256" key="3">
    <source>
        <dbReference type="ARBA" id="ARBA00022884"/>
    </source>
</evidence>
<name>A0A0H4T3C3_9ACTN</name>
<evidence type="ECO:0000256" key="7">
    <source>
        <dbReference type="HAMAP-Rule" id="MF_01337"/>
    </source>
</evidence>
<evidence type="ECO:0000256" key="5">
    <source>
        <dbReference type="ARBA" id="ARBA00023274"/>
    </source>
</evidence>
<proteinExistence type="inferred from homology"/>
<dbReference type="PANTHER" id="PTHR12899:SF3">
    <property type="entry name" value="LARGE RIBOSOMAL SUBUNIT PROTEIN UL18M"/>
    <property type="match status" value="1"/>
</dbReference>
<keyword evidence="5 7" id="KW-0687">Ribonucleoprotein</keyword>
<dbReference type="AlphaFoldDB" id="A0A0H4T3C3"/>
<dbReference type="CDD" id="cd00432">
    <property type="entry name" value="Ribosomal_L18_L5e"/>
    <property type="match status" value="1"/>
</dbReference>
<dbReference type="InterPro" id="IPR004389">
    <property type="entry name" value="Ribosomal_uL18_bac-type"/>
</dbReference>
<comment type="function">
    <text evidence="7">This is one of the proteins that bind and probably mediate the attachment of the 5S RNA into the large ribosomal subunit, where it forms part of the central protuberance.</text>
</comment>
<dbReference type="FunFam" id="3.30.420.100:FF:000001">
    <property type="entry name" value="50S ribosomal protein L18"/>
    <property type="match status" value="1"/>
</dbReference>
<sequence length="117" mass="12763">MKGSRTQARRRRHVRVRKKLVGTRARPRLAVYRSNRYISAQIIDDDAGHTLAAASSQEAALRDKTLSVATAAEVGKLLSERASAAGVSEVVFDRGGYPFHGRVKALAESARQSGLKF</sequence>
<evidence type="ECO:0000256" key="1">
    <source>
        <dbReference type="ARBA" id="ARBA00007116"/>
    </source>
</evidence>
<dbReference type="HAMAP" id="MF_01337_B">
    <property type="entry name" value="Ribosomal_uL18_B"/>
    <property type="match status" value="1"/>
</dbReference>
<evidence type="ECO:0000256" key="2">
    <source>
        <dbReference type="ARBA" id="ARBA00022730"/>
    </source>
</evidence>
<dbReference type="InterPro" id="IPR057268">
    <property type="entry name" value="Ribosomal_L18"/>
</dbReference>
<dbReference type="EMBL" id="KT006996">
    <property type="protein sequence ID" value="AKQ02176.1"/>
    <property type="molecule type" value="Genomic_DNA"/>
</dbReference>
<dbReference type="GO" id="GO:0008097">
    <property type="term" value="F:5S rRNA binding"/>
    <property type="evidence" value="ECO:0007669"/>
    <property type="project" value="TreeGrafter"/>
</dbReference>
<organism evidence="8">
    <name type="scientific">uncultured actinobacterium Rifle_16ft_4_minimus_3564</name>
    <dbReference type="NCBI Taxonomy" id="1665147"/>
    <lineage>
        <taxon>Bacteria</taxon>
        <taxon>Bacillati</taxon>
        <taxon>Actinomycetota</taxon>
        <taxon>Actinomycetes</taxon>
        <taxon>marine Actinobacteria clade</taxon>
        <taxon>environmental samples</taxon>
    </lineage>
</organism>
<evidence type="ECO:0000256" key="6">
    <source>
        <dbReference type="ARBA" id="ARBA00035197"/>
    </source>
</evidence>
<dbReference type="GO" id="GO:0003735">
    <property type="term" value="F:structural constituent of ribosome"/>
    <property type="evidence" value="ECO:0007669"/>
    <property type="project" value="InterPro"/>
</dbReference>
<gene>
    <name evidence="7 8" type="primary">rplR</name>
</gene>
<dbReference type="GO" id="GO:0022625">
    <property type="term" value="C:cytosolic large ribosomal subunit"/>
    <property type="evidence" value="ECO:0007669"/>
    <property type="project" value="TreeGrafter"/>
</dbReference>
<reference evidence="8" key="1">
    <citation type="journal article" date="2015" name="ISME J.">
        <title>Aquifer environment selects for microbial species cohorts in sediment and groundwater.</title>
        <authorList>
            <person name="Hug L.A."/>
            <person name="Thomas B.C."/>
            <person name="Brown C.T."/>
            <person name="Frischkorn K.R."/>
            <person name="Williams K.H."/>
            <person name="Tringe S.G."/>
            <person name="Banfield J.F."/>
        </authorList>
    </citation>
    <scope>NUCLEOTIDE SEQUENCE</scope>
</reference>
<dbReference type="NCBIfam" id="TIGR00060">
    <property type="entry name" value="L18_bact"/>
    <property type="match status" value="1"/>
</dbReference>
<evidence type="ECO:0000313" key="8">
    <source>
        <dbReference type="EMBL" id="AKQ02176.1"/>
    </source>
</evidence>
<dbReference type="PANTHER" id="PTHR12899">
    <property type="entry name" value="39S RIBOSOMAL PROTEIN L18, MITOCHONDRIAL"/>
    <property type="match status" value="1"/>
</dbReference>
<keyword evidence="3 7" id="KW-0694">RNA-binding</keyword>
<dbReference type="Pfam" id="PF00861">
    <property type="entry name" value="Ribosomal_L18p"/>
    <property type="match status" value="1"/>
</dbReference>
<dbReference type="SUPFAM" id="SSF53137">
    <property type="entry name" value="Translational machinery components"/>
    <property type="match status" value="1"/>
</dbReference>
<protein>
    <recommendedName>
        <fullName evidence="6 7">Large ribosomal subunit protein uL18</fullName>
    </recommendedName>
</protein>
<evidence type="ECO:0000256" key="4">
    <source>
        <dbReference type="ARBA" id="ARBA00022980"/>
    </source>
</evidence>
<keyword evidence="2 7" id="KW-0699">rRNA-binding</keyword>